<evidence type="ECO:0000313" key="4">
    <source>
        <dbReference type="EMBL" id="MDR5711543.1"/>
    </source>
</evidence>
<dbReference type="EMBL" id="JAVKGT010000010">
    <property type="protein sequence ID" value="MDR5711543.1"/>
    <property type="molecule type" value="Genomic_DNA"/>
</dbReference>
<organism evidence="4 5">
    <name type="scientific">Nesterenkonia flava</name>
    <dbReference type="NCBI Taxonomy" id="469799"/>
    <lineage>
        <taxon>Bacteria</taxon>
        <taxon>Bacillati</taxon>
        <taxon>Actinomycetota</taxon>
        <taxon>Actinomycetes</taxon>
        <taxon>Micrococcales</taxon>
        <taxon>Micrococcaceae</taxon>
        <taxon>Nesterenkonia</taxon>
    </lineage>
</organism>
<keyword evidence="5" id="KW-1185">Reference proteome</keyword>
<keyword evidence="2" id="KW-0812">Transmembrane</keyword>
<feature type="transmembrane region" description="Helical" evidence="2">
    <location>
        <begin position="60"/>
        <end position="83"/>
    </location>
</feature>
<evidence type="ECO:0000259" key="3">
    <source>
        <dbReference type="Pfam" id="PF02517"/>
    </source>
</evidence>
<feature type="domain" description="CAAX prenyl protease 2/Lysostaphin resistance protein A-like" evidence="3">
    <location>
        <begin position="192"/>
        <end position="291"/>
    </location>
</feature>
<keyword evidence="4" id="KW-0378">Hydrolase</keyword>
<dbReference type="EC" id="3.4.-.-" evidence="4"/>
<dbReference type="RefSeq" id="WP_310536926.1">
    <property type="nucleotide sequence ID" value="NZ_BAAAOC010000020.1"/>
</dbReference>
<dbReference type="Proteomes" id="UP001260872">
    <property type="component" value="Unassembled WGS sequence"/>
</dbReference>
<feature type="transmembrane region" description="Helical" evidence="2">
    <location>
        <begin position="223"/>
        <end position="243"/>
    </location>
</feature>
<protein>
    <submittedName>
        <fullName evidence="4">CPBP family glutamic-type intramembrane protease</fullName>
        <ecNumber evidence="4">3.4.-.-</ecNumber>
    </submittedName>
</protein>
<gene>
    <name evidence="4" type="ORF">RH857_05265</name>
</gene>
<name>A0ABU1FTN4_9MICC</name>
<reference evidence="5" key="1">
    <citation type="submission" date="2023-07" db="EMBL/GenBank/DDBJ databases">
        <title>Description of three actinobacteria isolated from air of manufacturing shop in a pharmaceutical factory.</title>
        <authorList>
            <person name="Zhang D.-F."/>
        </authorList>
    </citation>
    <scope>NUCLEOTIDE SEQUENCE [LARGE SCALE GENOMIC DNA]</scope>
    <source>
        <strain evidence="5">CCTCC AB 207010</strain>
    </source>
</reference>
<evidence type="ECO:0000256" key="2">
    <source>
        <dbReference type="SAM" id="Phobius"/>
    </source>
</evidence>
<dbReference type="Pfam" id="PF02517">
    <property type="entry name" value="Rce1-like"/>
    <property type="match status" value="1"/>
</dbReference>
<proteinExistence type="predicted"/>
<dbReference type="InterPro" id="IPR003675">
    <property type="entry name" value="Rce1/LyrA-like_dom"/>
</dbReference>
<feature type="transmembrane region" description="Helical" evidence="2">
    <location>
        <begin position="103"/>
        <end position="124"/>
    </location>
</feature>
<accession>A0ABU1FTN4</accession>
<dbReference type="InterPro" id="IPR052710">
    <property type="entry name" value="CAAX_protease"/>
</dbReference>
<dbReference type="GO" id="GO:0006508">
    <property type="term" value="P:proteolysis"/>
    <property type="evidence" value="ECO:0007669"/>
    <property type="project" value="UniProtKB-KW"/>
</dbReference>
<dbReference type="GO" id="GO:0008233">
    <property type="term" value="F:peptidase activity"/>
    <property type="evidence" value="ECO:0007669"/>
    <property type="project" value="UniProtKB-KW"/>
</dbReference>
<evidence type="ECO:0000313" key="5">
    <source>
        <dbReference type="Proteomes" id="UP001260872"/>
    </source>
</evidence>
<keyword evidence="4" id="KW-0645">Protease</keyword>
<feature type="region of interest" description="Disordered" evidence="1">
    <location>
        <begin position="1"/>
        <end position="51"/>
    </location>
</feature>
<feature type="compositionally biased region" description="Low complexity" evidence="1">
    <location>
        <begin position="23"/>
        <end position="35"/>
    </location>
</feature>
<feature type="transmembrane region" description="Helical" evidence="2">
    <location>
        <begin position="145"/>
        <end position="170"/>
    </location>
</feature>
<sequence length="319" mass="35745">MSTPPPIQNPYGRPPHEQPASPQHGFYQHGGYPQGPYQPVPQWTPPERVKQPDSRPGRFLWWDLLPTVPYVVLFFGLPLFFTLVFGRQESTGGEAEAGMADPMLVFLENAIIFGGIFALCLLVSGKALLRSTITFTHRAIAWLKLLLIPAIWFGVILANLFMTLVIWRLTGQEPDTSANQAGIEEMTGVVPFWAALAIFGLIGPYVEEYFFRHLLVGKLSRHLNIWICGVISVAIFAFMHVAVELFSGDWMLLLLTVVPYLTMSVAFTVAYILTGRSLAFVWLLHAFNNCVALLVTYYVLPWAEELEGQLEAVLRVLPL</sequence>
<dbReference type="PANTHER" id="PTHR36435:SF1">
    <property type="entry name" value="CAAX AMINO TERMINAL PROTEASE FAMILY PROTEIN"/>
    <property type="match status" value="1"/>
</dbReference>
<evidence type="ECO:0000256" key="1">
    <source>
        <dbReference type="SAM" id="MobiDB-lite"/>
    </source>
</evidence>
<feature type="transmembrane region" description="Helical" evidence="2">
    <location>
        <begin position="190"/>
        <end position="211"/>
    </location>
</feature>
<comment type="caution">
    <text evidence="4">The sequence shown here is derived from an EMBL/GenBank/DDBJ whole genome shotgun (WGS) entry which is preliminary data.</text>
</comment>
<dbReference type="PANTHER" id="PTHR36435">
    <property type="entry name" value="SLR1288 PROTEIN"/>
    <property type="match status" value="1"/>
</dbReference>
<feature type="transmembrane region" description="Helical" evidence="2">
    <location>
        <begin position="249"/>
        <end position="273"/>
    </location>
</feature>
<keyword evidence="2" id="KW-0472">Membrane</keyword>
<feature type="transmembrane region" description="Helical" evidence="2">
    <location>
        <begin position="280"/>
        <end position="300"/>
    </location>
</feature>
<keyword evidence="2" id="KW-1133">Transmembrane helix</keyword>